<gene>
    <name evidence="2" type="ORF">RRG08_022278</name>
</gene>
<dbReference type="EMBL" id="JAWDGP010003531">
    <property type="protein sequence ID" value="KAK3773568.1"/>
    <property type="molecule type" value="Genomic_DNA"/>
</dbReference>
<reference evidence="2" key="1">
    <citation type="journal article" date="2023" name="G3 (Bethesda)">
        <title>A reference genome for the long-term kleptoplast-retaining sea slug Elysia crispata morphotype clarki.</title>
        <authorList>
            <person name="Eastman K.E."/>
            <person name="Pendleton A.L."/>
            <person name="Shaikh M.A."/>
            <person name="Suttiyut T."/>
            <person name="Ogas R."/>
            <person name="Tomko P."/>
            <person name="Gavelis G."/>
            <person name="Widhalm J.R."/>
            <person name="Wisecaver J.H."/>
        </authorList>
    </citation>
    <scope>NUCLEOTIDE SEQUENCE</scope>
    <source>
        <strain evidence="2">ECLA1</strain>
    </source>
</reference>
<proteinExistence type="predicted"/>
<keyword evidence="3" id="KW-1185">Reference proteome</keyword>
<comment type="caution">
    <text evidence="2">The sequence shown here is derived from an EMBL/GenBank/DDBJ whole genome shotgun (WGS) entry which is preliminary data.</text>
</comment>
<dbReference type="Proteomes" id="UP001283361">
    <property type="component" value="Unassembled WGS sequence"/>
</dbReference>
<evidence type="ECO:0000313" key="3">
    <source>
        <dbReference type="Proteomes" id="UP001283361"/>
    </source>
</evidence>
<evidence type="ECO:0000256" key="1">
    <source>
        <dbReference type="SAM" id="MobiDB-lite"/>
    </source>
</evidence>
<name>A0AAE0ZQQ0_9GAST</name>
<accession>A0AAE0ZQQ0</accession>
<feature type="region of interest" description="Disordered" evidence="1">
    <location>
        <begin position="86"/>
        <end position="109"/>
    </location>
</feature>
<protein>
    <submittedName>
        <fullName evidence="2">Uncharacterized protein</fullName>
    </submittedName>
</protein>
<dbReference type="AlphaFoldDB" id="A0AAE0ZQQ0"/>
<evidence type="ECO:0000313" key="2">
    <source>
        <dbReference type="EMBL" id="KAK3773568.1"/>
    </source>
</evidence>
<organism evidence="2 3">
    <name type="scientific">Elysia crispata</name>
    <name type="common">lettuce slug</name>
    <dbReference type="NCBI Taxonomy" id="231223"/>
    <lineage>
        <taxon>Eukaryota</taxon>
        <taxon>Metazoa</taxon>
        <taxon>Spiralia</taxon>
        <taxon>Lophotrochozoa</taxon>
        <taxon>Mollusca</taxon>
        <taxon>Gastropoda</taxon>
        <taxon>Heterobranchia</taxon>
        <taxon>Euthyneura</taxon>
        <taxon>Panpulmonata</taxon>
        <taxon>Sacoglossa</taxon>
        <taxon>Placobranchoidea</taxon>
        <taxon>Plakobranchidae</taxon>
        <taxon>Elysia</taxon>
    </lineage>
</organism>
<sequence>MTWDRRTKQTEHCWKMFNIRANSTSREGCRYVLSARYKSQQEARFGQQWVNKSSNVINKQHEQCLKQAQIFLRPTSVSRQQLLQAGSNITSTKKNISEEKHLPVGSRSP</sequence>